<reference evidence="3" key="1">
    <citation type="submission" date="2015-04" db="EMBL/GenBank/DDBJ databases">
        <title>The genome sequence of the plant pathogenic Rhizarian Plasmodiophora brassicae reveals insights in its biotrophic life cycle and the origin of chitin synthesis.</title>
        <authorList>
            <person name="Schwelm A."/>
            <person name="Fogelqvist J."/>
            <person name="Knaust A."/>
            <person name="Julke S."/>
            <person name="Lilja T."/>
            <person name="Dhandapani V."/>
            <person name="Bonilla-Rosso G."/>
            <person name="Karlsson M."/>
            <person name="Shevchenko A."/>
            <person name="Choi S.R."/>
            <person name="Kim H.G."/>
            <person name="Park J.Y."/>
            <person name="Lim Y.P."/>
            <person name="Ludwig-Muller J."/>
            <person name="Dixelius C."/>
        </authorList>
    </citation>
    <scope>NUCLEOTIDE SEQUENCE</scope>
    <source>
        <tissue evidence="3">Potato root galls</tissue>
    </source>
</reference>
<name>A0A0H5R6L0_9EUKA</name>
<evidence type="ECO:0000256" key="2">
    <source>
        <dbReference type="SAM" id="SignalP"/>
    </source>
</evidence>
<feature type="chain" id="PRO_5005223051" evidence="2">
    <location>
        <begin position="25"/>
        <end position="157"/>
    </location>
</feature>
<dbReference type="EMBL" id="HACM01009323">
    <property type="protein sequence ID" value="CRZ09765.1"/>
    <property type="molecule type" value="Transcribed_RNA"/>
</dbReference>
<proteinExistence type="predicted"/>
<dbReference type="AlphaFoldDB" id="A0A0H5R6L0"/>
<accession>A0A0H5R6L0</accession>
<sequence>MATTMTMSTTILVIFMIFVERCLELDPVSVMDSVNPCNAPFFHDDHGLHGGYDARDRHDPHSRPHHRHSSNYHFNNSGHCRYGSYTPNDGQHTLINTPHQHHPNASTHLGQHGCHPIAKSCTYLSLWQSRVRCCITHLIITAFVMMIVMFTLMLRIS</sequence>
<evidence type="ECO:0000313" key="3">
    <source>
        <dbReference type="EMBL" id="CRZ09765.1"/>
    </source>
</evidence>
<keyword evidence="2" id="KW-0732">Signal</keyword>
<keyword evidence="1" id="KW-0812">Transmembrane</keyword>
<evidence type="ECO:0000256" key="1">
    <source>
        <dbReference type="SAM" id="Phobius"/>
    </source>
</evidence>
<protein>
    <submittedName>
        <fullName evidence="3">Uncharacterized protein</fullName>
    </submittedName>
</protein>
<organism evidence="3">
    <name type="scientific">Spongospora subterranea</name>
    <dbReference type="NCBI Taxonomy" id="70186"/>
    <lineage>
        <taxon>Eukaryota</taxon>
        <taxon>Sar</taxon>
        <taxon>Rhizaria</taxon>
        <taxon>Endomyxa</taxon>
        <taxon>Phytomyxea</taxon>
        <taxon>Plasmodiophorida</taxon>
        <taxon>Plasmodiophoridae</taxon>
        <taxon>Spongospora</taxon>
    </lineage>
</organism>
<keyword evidence="1" id="KW-0472">Membrane</keyword>
<feature type="transmembrane region" description="Helical" evidence="1">
    <location>
        <begin position="135"/>
        <end position="154"/>
    </location>
</feature>
<keyword evidence="1" id="KW-1133">Transmembrane helix</keyword>
<feature type="signal peptide" evidence="2">
    <location>
        <begin position="1"/>
        <end position="24"/>
    </location>
</feature>